<dbReference type="InterPro" id="IPR040921">
    <property type="entry name" value="Peptidase_S66C"/>
</dbReference>
<dbReference type="Pfam" id="PF17676">
    <property type="entry name" value="Peptidase_S66C"/>
    <property type="match status" value="1"/>
</dbReference>
<dbReference type="Gene3D" id="3.40.50.10740">
    <property type="entry name" value="Class I glutamine amidotransferase-like"/>
    <property type="match status" value="1"/>
</dbReference>
<dbReference type="Pfam" id="PF02016">
    <property type="entry name" value="Peptidase_S66"/>
    <property type="match status" value="1"/>
</dbReference>
<keyword evidence="5" id="KW-0720">Serine protease</keyword>
<evidence type="ECO:0000313" key="11">
    <source>
        <dbReference type="Proteomes" id="UP000594059"/>
    </source>
</evidence>
<dbReference type="InterPro" id="IPR027478">
    <property type="entry name" value="LdcA_N"/>
</dbReference>
<feature type="domain" description="LD-carboxypeptidase N-terminal" evidence="8">
    <location>
        <begin position="56"/>
        <end position="173"/>
    </location>
</feature>
<evidence type="ECO:0000256" key="4">
    <source>
        <dbReference type="ARBA" id="ARBA00022801"/>
    </source>
</evidence>
<comment type="similarity">
    <text evidence="1">Belongs to the peptidase S66 family.</text>
</comment>
<evidence type="ECO:0000313" key="10">
    <source>
        <dbReference type="EMBL" id="QOW20529.1"/>
    </source>
</evidence>
<evidence type="ECO:0000259" key="8">
    <source>
        <dbReference type="Pfam" id="PF02016"/>
    </source>
</evidence>
<accession>A0A7S6UHW1</accession>
<feature type="domain" description="LD-carboxypeptidase C-terminal" evidence="9">
    <location>
        <begin position="226"/>
        <end position="342"/>
    </location>
</feature>
<name>A0A7S6UHW1_9GAMM</name>
<dbReference type="EMBL" id="CP063656">
    <property type="protein sequence ID" value="QOW20529.1"/>
    <property type="molecule type" value="Genomic_DNA"/>
</dbReference>
<evidence type="ECO:0000256" key="7">
    <source>
        <dbReference type="SAM" id="SignalP"/>
    </source>
</evidence>
<keyword evidence="11" id="KW-1185">Reference proteome</keyword>
<dbReference type="CDD" id="cd07025">
    <property type="entry name" value="Peptidase_S66"/>
    <property type="match status" value="1"/>
</dbReference>
<dbReference type="PANTHER" id="PTHR30237">
    <property type="entry name" value="MURAMOYLTETRAPEPTIDE CARBOXYPEPTIDASE"/>
    <property type="match status" value="1"/>
</dbReference>
<feature type="active site" description="Nucleophile" evidence="6">
    <location>
        <position position="153"/>
    </location>
</feature>
<proteinExistence type="inferred from homology"/>
<organism evidence="10 11">
    <name type="scientific">Novilysobacter ciconiae</name>
    <dbReference type="NCBI Taxonomy" id="2781022"/>
    <lineage>
        <taxon>Bacteria</taxon>
        <taxon>Pseudomonadati</taxon>
        <taxon>Pseudomonadota</taxon>
        <taxon>Gammaproteobacteria</taxon>
        <taxon>Lysobacterales</taxon>
        <taxon>Lysobacteraceae</taxon>
        <taxon>Novilysobacter</taxon>
    </lineage>
</organism>
<keyword evidence="2 10" id="KW-0121">Carboxypeptidase</keyword>
<dbReference type="PANTHER" id="PTHR30237:SF2">
    <property type="entry name" value="MUREIN TETRAPEPTIDE CARBOXYPEPTIDASE"/>
    <property type="match status" value="1"/>
</dbReference>
<feature type="active site" description="Charge relay system" evidence="6">
    <location>
        <position position="257"/>
    </location>
</feature>
<dbReference type="KEGG" id="lcic:INQ41_05815"/>
<keyword evidence="4" id="KW-0378">Hydrolase</keyword>
<dbReference type="InterPro" id="IPR027461">
    <property type="entry name" value="Carboxypeptidase_A_C_sf"/>
</dbReference>
<keyword evidence="7" id="KW-0732">Signal</keyword>
<evidence type="ECO:0000256" key="2">
    <source>
        <dbReference type="ARBA" id="ARBA00022645"/>
    </source>
</evidence>
<gene>
    <name evidence="10" type="ORF">INQ41_05815</name>
</gene>
<reference evidence="10 11" key="1">
    <citation type="submission" date="2020-10" db="EMBL/GenBank/DDBJ databases">
        <title>complete genome sequencing of Lysobacter sp. H21R20.</title>
        <authorList>
            <person name="Bae J.-W."/>
            <person name="Lee S.-Y."/>
        </authorList>
    </citation>
    <scope>NUCLEOTIDE SEQUENCE [LARGE SCALE GENOMIC DNA]</scope>
    <source>
        <strain evidence="10 11">H21R20</strain>
    </source>
</reference>
<dbReference type="GO" id="GO:0008236">
    <property type="term" value="F:serine-type peptidase activity"/>
    <property type="evidence" value="ECO:0007669"/>
    <property type="project" value="UniProtKB-KW"/>
</dbReference>
<dbReference type="InterPro" id="IPR029062">
    <property type="entry name" value="Class_I_gatase-like"/>
</dbReference>
<sequence>MQRRQFLGHAAGAALLLPFLGSANAMAANMLAVNASARAPAPGKLLPVPLKKGDWVGLVSPSSALNDEFDLQLAREVMEALGFKVKTGAHYAQRRGHLAGTDEERAGDINAMFSDPEVRAVIATRGGSGAARLLPLLDYEAIGRNPKALLGYSDITALHNAIHARTGLVTFHGPNGSGSWNGFNVDQFERVFFKRELMQYRNVQDAGDELVQRRNRTVTVTGGKASGELVGGNLSVLVALAGSPYLPDFTGKILFLEDVSEAPYRIDRMLTTLKLMGALDGVAGVIFGECSDCEPGNGYGSLTLAQILDDHLKPLKIPAYRGAMIGHIRQQFIVPVGGLVEMDADAGTFRMLEPVFAA</sequence>
<dbReference type="PIRSF" id="PIRSF028757">
    <property type="entry name" value="LD-carboxypeptidase"/>
    <property type="match status" value="1"/>
</dbReference>
<dbReference type="Gene3D" id="3.50.30.60">
    <property type="entry name" value="LD-carboxypeptidase A C-terminal domain-like"/>
    <property type="match status" value="1"/>
</dbReference>
<feature type="signal peptide" evidence="7">
    <location>
        <begin position="1"/>
        <end position="27"/>
    </location>
</feature>
<feature type="chain" id="PRO_5032768840" evidence="7">
    <location>
        <begin position="28"/>
        <end position="358"/>
    </location>
</feature>
<evidence type="ECO:0000256" key="1">
    <source>
        <dbReference type="ARBA" id="ARBA00010233"/>
    </source>
</evidence>
<evidence type="ECO:0000256" key="6">
    <source>
        <dbReference type="PIRSR" id="PIRSR028757-1"/>
    </source>
</evidence>
<dbReference type="SUPFAM" id="SSF52317">
    <property type="entry name" value="Class I glutamine amidotransferase-like"/>
    <property type="match status" value="1"/>
</dbReference>
<keyword evidence="3" id="KW-0645">Protease</keyword>
<dbReference type="InterPro" id="IPR040449">
    <property type="entry name" value="Peptidase_S66_N"/>
</dbReference>
<evidence type="ECO:0000256" key="3">
    <source>
        <dbReference type="ARBA" id="ARBA00022670"/>
    </source>
</evidence>
<protein>
    <submittedName>
        <fullName evidence="10">LD-carboxypeptidase</fullName>
    </submittedName>
</protein>
<dbReference type="GO" id="GO:0006508">
    <property type="term" value="P:proteolysis"/>
    <property type="evidence" value="ECO:0007669"/>
    <property type="project" value="UniProtKB-KW"/>
</dbReference>
<dbReference type="AlphaFoldDB" id="A0A7S6UHW1"/>
<evidence type="ECO:0000256" key="5">
    <source>
        <dbReference type="ARBA" id="ARBA00022825"/>
    </source>
</evidence>
<dbReference type="Proteomes" id="UP000594059">
    <property type="component" value="Chromosome"/>
</dbReference>
<evidence type="ECO:0000259" key="9">
    <source>
        <dbReference type="Pfam" id="PF17676"/>
    </source>
</evidence>
<dbReference type="GO" id="GO:0004180">
    <property type="term" value="F:carboxypeptidase activity"/>
    <property type="evidence" value="ECO:0007669"/>
    <property type="project" value="UniProtKB-KW"/>
</dbReference>
<feature type="active site" description="Charge relay system" evidence="6">
    <location>
        <position position="327"/>
    </location>
</feature>
<dbReference type="SUPFAM" id="SSF141986">
    <property type="entry name" value="LD-carboxypeptidase A C-terminal domain-like"/>
    <property type="match status" value="1"/>
</dbReference>
<dbReference type="InterPro" id="IPR003507">
    <property type="entry name" value="S66_fam"/>
</dbReference>